<feature type="compositionally biased region" description="Polar residues" evidence="1">
    <location>
        <begin position="88"/>
        <end position="109"/>
    </location>
</feature>
<evidence type="ECO:0000313" key="3">
    <source>
        <dbReference type="Proteomes" id="UP001303046"/>
    </source>
</evidence>
<accession>A0ABR1D7P9</accession>
<proteinExistence type="predicted"/>
<gene>
    <name evidence="2" type="primary">Necator_chrIII.g13073</name>
    <name evidence="2" type="ORF">RB195_012306</name>
</gene>
<evidence type="ECO:0000256" key="1">
    <source>
        <dbReference type="SAM" id="MobiDB-lite"/>
    </source>
</evidence>
<keyword evidence="3" id="KW-1185">Reference proteome</keyword>
<sequence>MGTTKLKKIASAGNRTRAARVAGEHSTTEPPMRVQNVYSPAGNTTYSEVTGTDGNKRKKLIASAGNRTRAARVAGEHSTTEPPMRVQNVYSPAGNTTYSEVTGTDGNNIRNSRIKHCIGRESNPGRPRGRRAFYH</sequence>
<dbReference type="Proteomes" id="UP001303046">
    <property type="component" value="Unassembled WGS sequence"/>
</dbReference>
<feature type="region of interest" description="Disordered" evidence="1">
    <location>
        <begin position="1"/>
        <end position="109"/>
    </location>
</feature>
<reference evidence="2 3" key="1">
    <citation type="submission" date="2023-08" db="EMBL/GenBank/DDBJ databases">
        <title>A Necator americanus chromosomal reference genome.</title>
        <authorList>
            <person name="Ilik V."/>
            <person name="Petrzelkova K.J."/>
            <person name="Pardy F."/>
            <person name="Fuh T."/>
            <person name="Niatou-Singa F.S."/>
            <person name="Gouil Q."/>
            <person name="Baker L."/>
            <person name="Ritchie M.E."/>
            <person name="Jex A.R."/>
            <person name="Gazzola D."/>
            <person name="Li H."/>
            <person name="Toshio Fujiwara R."/>
            <person name="Zhan B."/>
            <person name="Aroian R.V."/>
            <person name="Pafco B."/>
            <person name="Schwarz E.M."/>
        </authorList>
    </citation>
    <scope>NUCLEOTIDE SEQUENCE [LARGE SCALE GENOMIC DNA]</scope>
    <source>
        <strain evidence="2 3">Aroian</strain>
        <tissue evidence="2">Whole animal</tissue>
    </source>
</reference>
<comment type="caution">
    <text evidence="2">The sequence shown here is derived from an EMBL/GenBank/DDBJ whole genome shotgun (WGS) entry which is preliminary data.</text>
</comment>
<protein>
    <submittedName>
        <fullName evidence="2">Uncharacterized protein</fullName>
    </submittedName>
</protein>
<evidence type="ECO:0000313" key="2">
    <source>
        <dbReference type="EMBL" id="KAK6746116.1"/>
    </source>
</evidence>
<feature type="compositionally biased region" description="Polar residues" evidence="1">
    <location>
        <begin position="36"/>
        <end position="53"/>
    </location>
</feature>
<organism evidence="2 3">
    <name type="scientific">Necator americanus</name>
    <name type="common">Human hookworm</name>
    <dbReference type="NCBI Taxonomy" id="51031"/>
    <lineage>
        <taxon>Eukaryota</taxon>
        <taxon>Metazoa</taxon>
        <taxon>Ecdysozoa</taxon>
        <taxon>Nematoda</taxon>
        <taxon>Chromadorea</taxon>
        <taxon>Rhabditida</taxon>
        <taxon>Rhabditina</taxon>
        <taxon>Rhabditomorpha</taxon>
        <taxon>Strongyloidea</taxon>
        <taxon>Ancylostomatidae</taxon>
        <taxon>Bunostominae</taxon>
        <taxon>Necator</taxon>
    </lineage>
</organism>
<name>A0ABR1D7P9_NECAM</name>
<dbReference type="EMBL" id="JAVFWL010000003">
    <property type="protein sequence ID" value="KAK6746116.1"/>
    <property type="molecule type" value="Genomic_DNA"/>
</dbReference>